<protein>
    <submittedName>
        <fullName evidence="1">Uncharacterized protein</fullName>
    </submittedName>
</protein>
<name>A0A0F6WF33_9CAUD</name>
<evidence type="ECO:0000313" key="2">
    <source>
        <dbReference type="Proteomes" id="UP000201946"/>
    </source>
</evidence>
<evidence type="ECO:0000313" key="1">
    <source>
        <dbReference type="EMBL" id="AKF15088.1"/>
    </source>
</evidence>
<proteinExistence type="predicted"/>
<dbReference type="GeneID" id="26796341"/>
<organism evidence="1 2">
    <name type="scientific">Mycobacterium phage Mindy</name>
    <dbReference type="NCBI Taxonomy" id="1647311"/>
    <lineage>
        <taxon>Viruses</taxon>
        <taxon>Duplodnaviria</taxon>
        <taxon>Heunggongvirae</taxon>
        <taxon>Uroviricota</taxon>
        <taxon>Caudoviricetes</taxon>
        <taxon>Kostyavirus</taxon>
        <taxon>Kostyavirus toto</taxon>
    </lineage>
</organism>
<dbReference type="EMBL" id="KR080204">
    <property type="protein sequence ID" value="AKF15088.1"/>
    <property type="molecule type" value="Genomic_DNA"/>
</dbReference>
<dbReference type="KEGG" id="vg:26796341"/>
<dbReference type="Proteomes" id="UP000201946">
    <property type="component" value="Segment"/>
</dbReference>
<gene>
    <name evidence="1" type="primary">58</name>
    <name evidence="1" type="ORF">SEA_MINDY_58</name>
</gene>
<dbReference type="RefSeq" id="YP_009225345.1">
    <property type="nucleotide sequence ID" value="NC_029093.1"/>
</dbReference>
<sequence>MDKATVIAKLMDIQELCNEALTTTDHNNPWSTAKPLANKILDIIKAQS</sequence>
<reference evidence="1 2" key="1">
    <citation type="journal article" date="2015" name="Genome Announc.">
        <title>Genome Sequence of Mycobacteriophage Mindy.</title>
        <authorList>
            <person name="Pope W.H."/>
            <person name="Bernstein N.I."/>
            <person name="Fasolas C.S."/>
            <person name="Mezghani N."/>
            <person name="Pressimone C.A."/>
            <person name="Selvakumar P."/>
            <person name="Stanton A.C."/>
            <person name="Lapin J.S."/>
            <person name="Prout A.K."/>
            <person name="Grubb S.R."/>
            <person name="Warner M.H."/>
            <person name="Bowman C.A."/>
            <person name="Russell D.A."/>
            <person name="Hatfull G.F."/>
        </authorList>
    </citation>
    <scope>NUCLEOTIDE SEQUENCE [LARGE SCALE GENOMIC DNA]</scope>
</reference>
<accession>A0A0F6WF33</accession>